<dbReference type="AlphaFoldDB" id="A0A699ZJE5"/>
<organism evidence="1 2">
    <name type="scientific">Haematococcus lacustris</name>
    <name type="common">Green alga</name>
    <name type="synonym">Haematococcus pluvialis</name>
    <dbReference type="NCBI Taxonomy" id="44745"/>
    <lineage>
        <taxon>Eukaryota</taxon>
        <taxon>Viridiplantae</taxon>
        <taxon>Chlorophyta</taxon>
        <taxon>core chlorophytes</taxon>
        <taxon>Chlorophyceae</taxon>
        <taxon>CS clade</taxon>
        <taxon>Chlamydomonadales</taxon>
        <taxon>Haematococcaceae</taxon>
        <taxon>Haematococcus</taxon>
    </lineage>
</organism>
<evidence type="ECO:0000313" key="1">
    <source>
        <dbReference type="EMBL" id="GFH22897.1"/>
    </source>
</evidence>
<reference evidence="1 2" key="1">
    <citation type="submission" date="2020-02" db="EMBL/GenBank/DDBJ databases">
        <title>Draft genome sequence of Haematococcus lacustris strain NIES-144.</title>
        <authorList>
            <person name="Morimoto D."/>
            <person name="Nakagawa S."/>
            <person name="Yoshida T."/>
            <person name="Sawayama S."/>
        </authorList>
    </citation>
    <scope>NUCLEOTIDE SEQUENCE [LARGE SCALE GENOMIC DNA]</scope>
    <source>
        <strain evidence="1 2">NIES-144</strain>
    </source>
</reference>
<dbReference type="EMBL" id="BLLF01002148">
    <property type="protein sequence ID" value="GFH22897.1"/>
    <property type="molecule type" value="Genomic_DNA"/>
</dbReference>
<name>A0A699ZJE5_HAELA</name>
<sequence length="68" mass="7551">MYCMTGVCKFQQQFMNWQILSWTKVNEHCIKIRVQPPHPTGFDAAPPSVKKAAASVGARPCSHPSLGH</sequence>
<evidence type="ECO:0000313" key="2">
    <source>
        <dbReference type="Proteomes" id="UP000485058"/>
    </source>
</evidence>
<keyword evidence="2" id="KW-1185">Reference proteome</keyword>
<dbReference type="Proteomes" id="UP000485058">
    <property type="component" value="Unassembled WGS sequence"/>
</dbReference>
<accession>A0A699ZJE5</accession>
<comment type="caution">
    <text evidence="1">The sequence shown here is derived from an EMBL/GenBank/DDBJ whole genome shotgun (WGS) entry which is preliminary data.</text>
</comment>
<proteinExistence type="predicted"/>
<protein>
    <submittedName>
        <fullName evidence="1">Bromo domain-containing protein</fullName>
    </submittedName>
</protein>
<gene>
    <name evidence="1" type="ORF">HaLaN_20427</name>
</gene>